<proteinExistence type="predicted"/>
<protein>
    <submittedName>
        <fullName evidence="2">Uncharacterized protein</fullName>
    </submittedName>
</protein>
<name>A0A1D7Y7C2_9ACTN</name>
<dbReference type="KEGG" id="spun:BFF78_10765"/>
<feature type="region of interest" description="Disordered" evidence="1">
    <location>
        <begin position="62"/>
        <end position="107"/>
    </location>
</feature>
<evidence type="ECO:0000313" key="2">
    <source>
        <dbReference type="EMBL" id="AOR31461.1"/>
    </source>
</evidence>
<keyword evidence="3" id="KW-1185">Reference proteome</keyword>
<evidence type="ECO:0000313" key="3">
    <source>
        <dbReference type="Proteomes" id="UP000094960"/>
    </source>
</evidence>
<evidence type="ECO:0000256" key="1">
    <source>
        <dbReference type="SAM" id="MobiDB-lite"/>
    </source>
</evidence>
<dbReference type="EMBL" id="CP017248">
    <property type="protein sequence ID" value="AOR31461.1"/>
    <property type="molecule type" value="Genomic_DNA"/>
</dbReference>
<organism evidence="2 3">
    <name type="scientific">Streptomyces fodineus</name>
    <dbReference type="NCBI Taxonomy" id="1904616"/>
    <lineage>
        <taxon>Bacteria</taxon>
        <taxon>Bacillati</taxon>
        <taxon>Actinomycetota</taxon>
        <taxon>Actinomycetes</taxon>
        <taxon>Kitasatosporales</taxon>
        <taxon>Streptomycetaceae</taxon>
        <taxon>Streptomyces</taxon>
    </lineage>
</organism>
<gene>
    <name evidence="2" type="ORF">BFF78_10765</name>
</gene>
<reference evidence="3" key="1">
    <citation type="submission" date="2016-09" db="EMBL/GenBank/DDBJ databases">
        <title>Streptomyces puniciscabiei strain:TW1S1 Genome sequencing and assembly.</title>
        <authorList>
            <person name="Kim M.-K."/>
            <person name="Kim S.B."/>
        </authorList>
    </citation>
    <scope>NUCLEOTIDE SEQUENCE [LARGE SCALE GENOMIC DNA]</scope>
    <source>
        <strain evidence="3">TW1S1</strain>
    </source>
</reference>
<accession>A0A1D7Y7C2</accession>
<sequence>MRAPFTAVLLALGLVPAFVASWGTATVILSLVAVGCVPRAAGERRADHALAALREPVAGTATVLRRTGATADPPTRSRWPNRSPATSYGPAPATSCPPTYDCRAPAG</sequence>
<dbReference type="Proteomes" id="UP000094960">
    <property type="component" value="Chromosome"/>
</dbReference>
<dbReference type="AlphaFoldDB" id="A0A1D7Y7C2"/>
<dbReference type="RefSeq" id="WP_069778106.1">
    <property type="nucleotide sequence ID" value="NZ_CP017248.1"/>
</dbReference>